<organism evidence="2 3">
    <name type="scientific">Auricularia subglabra (strain TFB-10046 / SS5)</name>
    <name type="common">White-rot fungus</name>
    <name type="synonym">Auricularia delicata (strain TFB10046)</name>
    <dbReference type="NCBI Taxonomy" id="717982"/>
    <lineage>
        <taxon>Eukaryota</taxon>
        <taxon>Fungi</taxon>
        <taxon>Dikarya</taxon>
        <taxon>Basidiomycota</taxon>
        <taxon>Agaricomycotina</taxon>
        <taxon>Agaricomycetes</taxon>
        <taxon>Auriculariales</taxon>
        <taxon>Auriculariaceae</taxon>
        <taxon>Auricularia</taxon>
    </lineage>
</organism>
<accession>J0WQA1</accession>
<dbReference type="CDD" id="cd09917">
    <property type="entry name" value="F-box_SF"/>
    <property type="match status" value="1"/>
</dbReference>
<dbReference type="Proteomes" id="UP000006514">
    <property type="component" value="Unassembled WGS sequence"/>
</dbReference>
<feature type="domain" description="F-box" evidence="1">
    <location>
        <begin position="23"/>
        <end position="57"/>
    </location>
</feature>
<evidence type="ECO:0000313" key="2">
    <source>
        <dbReference type="EMBL" id="EJD34044.1"/>
    </source>
</evidence>
<dbReference type="Pfam" id="PF00646">
    <property type="entry name" value="F-box"/>
    <property type="match status" value="1"/>
</dbReference>
<dbReference type="SUPFAM" id="SSF52047">
    <property type="entry name" value="RNI-like"/>
    <property type="match status" value="1"/>
</dbReference>
<gene>
    <name evidence="2" type="ORF">AURDEDRAFT_176898</name>
</gene>
<dbReference type="InterPro" id="IPR001810">
    <property type="entry name" value="F-box_dom"/>
</dbReference>
<evidence type="ECO:0000259" key="1">
    <source>
        <dbReference type="PROSITE" id="PS50181"/>
    </source>
</evidence>
<keyword evidence="3" id="KW-1185">Reference proteome</keyword>
<reference evidence="3" key="1">
    <citation type="journal article" date="2012" name="Science">
        <title>The Paleozoic origin of enzymatic lignin decomposition reconstructed from 31 fungal genomes.</title>
        <authorList>
            <person name="Floudas D."/>
            <person name="Binder M."/>
            <person name="Riley R."/>
            <person name="Barry K."/>
            <person name="Blanchette R.A."/>
            <person name="Henrissat B."/>
            <person name="Martinez A.T."/>
            <person name="Otillar R."/>
            <person name="Spatafora J.W."/>
            <person name="Yadav J.S."/>
            <person name="Aerts A."/>
            <person name="Benoit I."/>
            <person name="Boyd A."/>
            <person name="Carlson A."/>
            <person name="Copeland A."/>
            <person name="Coutinho P.M."/>
            <person name="de Vries R.P."/>
            <person name="Ferreira P."/>
            <person name="Findley K."/>
            <person name="Foster B."/>
            <person name="Gaskell J."/>
            <person name="Glotzer D."/>
            <person name="Gorecki P."/>
            <person name="Heitman J."/>
            <person name="Hesse C."/>
            <person name="Hori C."/>
            <person name="Igarashi K."/>
            <person name="Jurgens J.A."/>
            <person name="Kallen N."/>
            <person name="Kersten P."/>
            <person name="Kohler A."/>
            <person name="Kuees U."/>
            <person name="Kumar T.K.A."/>
            <person name="Kuo A."/>
            <person name="LaButti K."/>
            <person name="Larrondo L.F."/>
            <person name="Lindquist E."/>
            <person name="Ling A."/>
            <person name="Lombard V."/>
            <person name="Lucas S."/>
            <person name="Lundell T."/>
            <person name="Martin R."/>
            <person name="McLaughlin D.J."/>
            <person name="Morgenstern I."/>
            <person name="Morin E."/>
            <person name="Murat C."/>
            <person name="Nagy L.G."/>
            <person name="Nolan M."/>
            <person name="Ohm R.A."/>
            <person name="Patyshakuliyeva A."/>
            <person name="Rokas A."/>
            <person name="Ruiz-Duenas F.J."/>
            <person name="Sabat G."/>
            <person name="Salamov A."/>
            <person name="Samejima M."/>
            <person name="Schmutz J."/>
            <person name="Slot J.C."/>
            <person name="St John F."/>
            <person name="Stenlid J."/>
            <person name="Sun H."/>
            <person name="Sun S."/>
            <person name="Syed K."/>
            <person name="Tsang A."/>
            <person name="Wiebenga A."/>
            <person name="Young D."/>
            <person name="Pisabarro A."/>
            <person name="Eastwood D.C."/>
            <person name="Martin F."/>
            <person name="Cullen D."/>
            <person name="Grigoriev I.V."/>
            <person name="Hibbett D.S."/>
        </authorList>
    </citation>
    <scope>NUCLEOTIDE SEQUENCE [LARGE SCALE GENOMIC DNA]</scope>
    <source>
        <strain evidence="3">TFB10046</strain>
    </source>
</reference>
<dbReference type="EMBL" id="JH688017">
    <property type="protein sequence ID" value="EJD34044.1"/>
    <property type="molecule type" value="Genomic_DNA"/>
</dbReference>
<dbReference type="SUPFAM" id="SSF81383">
    <property type="entry name" value="F-box domain"/>
    <property type="match status" value="1"/>
</dbReference>
<dbReference type="InParanoid" id="J0WQA1"/>
<protein>
    <recommendedName>
        <fullName evidence="1">F-box domain-containing protein</fullName>
    </recommendedName>
</protein>
<name>J0WQA1_AURST</name>
<dbReference type="PROSITE" id="PS50181">
    <property type="entry name" value="FBOX"/>
    <property type="match status" value="1"/>
</dbReference>
<sequence>MATVNVSRSIMPVVTRGRMKSARARRLALPTEIVTSVLEYLPLDELWNAALVSNQFYMSAWLAGLFIHRTIAQDLDHSYVRRLLIFEDVLAHAKRREFRLNLSLTCDLPQEDLGRAQRDDASATANRGLEDIARAMSAALPSLVCLSIIMPDYFRPLLDSALGFPAPRLRVFHISRTSRNTAPSLPLAFDLFAGSAQNLRVLSLDNVTLPEKQLLAFQTITSVSFIYLQIFPSIAIRLHFPSLAHLHLNFLTASLAASPKRLDLGGAVLRSIRIEGCEYSALQEAVEMSMDMSTIPFVQVIGETVRWDEPLLTNDRAALCIRLGYVSGHVPETSVSIVPEHRRWQRVYHFSAWEQNRTILPATLSSRVTYLRLDATLVYDFLKLELDLAALHDLHIDLESKHLDDLMLAVPDYGSYQQLKSFRAAIGEDLPRVWSPCPGLNELTLFALDQPVMGADSRHIAFLLHALGQLARQKKYKATLALIGIQFTRPLARTLLDQTVSKIFKYDFAGRGSHEDEDDGLWQSGL</sequence>
<dbReference type="AlphaFoldDB" id="J0WQA1"/>
<dbReference type="KEGG" id="adl:AURDEDRAFT_176898"/>
<proteinExistence type="predicted"/>
<dbReference type="InterPro" id="IPR036047">
    <property type="entry name" value="F-box-like_dom_sf"/>
</dbReference>
<evidence type="ECO:0000313" key="3">
    <source>
        <dbReference type="Proteomes" id="UP000006514"/>
    </source>
</evidence>